<dbReference type="InterPro" id="IPR018060">
    <property type="entry name" value="HTH_AraC"/>
</dbReference>
<dbReference type="SUPFAM" id="SSF46689">
    <property type="entry name" value="Homeodomain-like"/>
    <property type="match status" value="1"/>
</dbReference>
<keyword evidence="2" id="KW-0238">DNA-binding</keyword>
<keyword evidence="3" id="KW-0804">Transcription</keyword>
<evidence type="ECO:0000256" key="2">
    <source>
        <dbReference type="ARBA" id="ARBA00023125"/>
    </source>
</evidence>
<dbReference type="SUPFAM" id="SSF48452">
    <property type="entry name" value="TPR-like"/>
    <property type="match status" value="1"/>
</dbReference>
<feature type="transmembrane region" description="Helical" evidence="5">
    <location>
        <begin position="396"/>
        <end position="414"/>
    </location>
</feature>
<dbReference type="PANTHER" id="PTHR43280">
    <property type="entry name" value="ARAC-FAMILY TRANSCRIPTIONAL REGULATOR"/>
    <property type="match status" value="1"/>
</dbReference>
<keyword evidence="5" id="KW-0472">Membrane</keyword>
<dbReference type="Pfam" id="PF12833">
    <property type="entry name" value="HTH_18"/>
    <property type="match status" value="1"/>
</dbReference>
<reference evidence="8" key="1">
    <citation type="journal article" date="2019" name="Int. J. Syst. Evol. Microbiol.">
        <title>The Global Catalogue of Microorganisms (GCM) 10K type strain sequencing project: providing services to taxonomists for standard genome sequencing and annotation.</title>
        <authorList>
            <consortium name="The Broad Institute Genomics Platform"/>
            <consortium name="The Broad Institute Genome Sequencing Center for Infectious Disease"/>
            <person name="Wu L."/>
            <person name="Ma J."/>
        </authorList>
    </citation>
    <scope>NUCLEOTIDE SEQUENCE [LARGE SCALE GENOMIC DNA]</scope>
    <source>
        <strain evidence="8">DT92</strain>
    </source>
</reference>
<organism evidence="7 8">
    <name type="scientific">Aquimarina celericrescens</name>
    <dbReference type="NCBI Taxonomy" id="1964542"/>
    <lineage>
        <taxon>Bacteria</taxon>
        <taxon>Pseudomonadati</taxon>
        <taxon>Bacteroidota</taxon>
        <taxon>Flavobacteriia</taxon>
        <taxon>Flavobacteriales</taxon>
        <taxon>Flavobacteriaceae</taxon>
        <taxon>Aquimarina</taxon>
    </lineage>
</organism>
<dbReference type="RefSeq" id="WP_378319925.1">
    <property type="nucleotide sequence ID" value="NZ_JBHUHY010000006.1"/>
</dbReference>
<evidence type="ECO:0000259" key="6">
    <source>
        <dbReference type="PROSITE" id="PS01124"/>
    </source>
</evidence>
<protein>
    <submittedName>
        <fullName evidence="7">Helix-turn-helix domain-containing protein</fullName>
    </submittedName>
</protein>
<dbReference type="Gene3D" id="1.25.40.10">
    <property type="entry name" value="Tetratricopeptide repeat domain"/>
    <property type="match status" value="1"/>
</dbReference>
<gene>
    <name evidence="7" type="ORF">ACFSJT_09010</name>
</gene>
<feature type="domain" description="HTH araC/xylS-type" evidence="6">
    <location>
        <begin position="455"/>
        <end position="563"/>
    </location>
</feature>
<evidence type="ECO:0000256" key="4">
    <source>
        <dbReference type="PROSITE-ProRule" id="PRU00339"/>
    </source>
</evidence>
<dbReference type="PROSITE" id="PS50005">
    <property type="entry name" value="TPR"/>
    <property type="match status" value="1"/>
</dbReference>
<dbReference type="SMART" id="SM00028">
    <property type="entry name" value="TPR"/>
    <property type="match status" value="4"/>
</dbReference>
<keyword evidence="5" id="KW-0812">Transmembrane</keyword>
<keyword evidence="8" id="KW-1185">Reference proteome</keyword>
<evidence type="ECO:0000313" key="8">
    <source>
        <dbReference type="Proteomes" id="UP001597344"/>
    </source>
</evidence>
<name>A0ABW5AXN1_9FLAO</name>
<dbReference type="EMBL" id="JBHUHY010000006">
    <property type="protein sequence ID" value="MFD2186930.1"/>
    <property type="molecule type" value="Genomic_DNA"/>
</dbReference>
<evidence type="ECO:0000313" key="7">
    <source>
        <dbReference type="EMBL" id="MFD2186930.1"/>
    </source>
</evidence>
<keyword evidence="1" id="KW-0805">Transcription regulation</keyword>
<proteinExistence type="predicted"/>
<keyword evidence="5" id="KW-1133">Transmembrane helix</keyword>
<dbReference type="Proteomes" id="UP001597344">
    <property type="component" value="Unassembled WGS sequence"/>
</dbReference>
<feature type="repeat" description="TPR" evidence="4">
    <location>
        <begin position="152"/>
        <end position="185"/>
    </location>
</feature>
<comment type="caution">
    <text evidence="7">The sequence shown here is derived from an EMBL/GenBank/DDBJ whole genome shotgun (WGS) entry which is preliminary data.</text>
</comment>
<dbReference type="SMART" id="SM00342">
    <property type="entry name" value="HTH_ARAC"/>
    <property type="match status" value="1"/>
</dbReference>
<dbReference type="InterPro" id="IPR009057">
    <property type="entry name" value="Homeodomain-like_sf"/>
</dbReference>
<keyword evidence="4" id="KW-0802">TPR repeat</keyword>
<evidence type="ECO:0000256" key="1">
    <source>
        <dbReference type="ARBA" id="ARBA00023015"/>
    </source>
</evidence>
<accession>A0ABW5AXN1</accession>
<evidence type="ECO:0000256" key="5">
    <source>
        <dbReference type="SAM" id="Phobius"/>
    </source>
</evidence>
<evidence type="ECO:0000256" key="3">
    <source>
        <dbReference type="ARBA" id="ARBA00023163"/>
    </source>
</evidence>
<dbReference type="InterPro" id="IPR019734">
    <property type="entry name" value="TPR_rpt"/>
</dbReference>
<dbReference type="InterPro" id="IPR011990">
    <property type="entry name" value="TPR-like_helical_dom_sf"/>
</dbReference>
<sequence length="567" mass="66310">MRLRFYGIVIFLLVSGMGFGQKFEVPDSLNNLSYDQLYDKIYYHLERKQNETSKVYVNTYFNRAKLNNDSSKIARAFSLKSALYNYTDKRRIIFLDSALLYVNEGQNKKYPEAIYTWKGIAYERKGNFGDALSNYLLGLKYSKKSKNIFYIYVLKHNIGLIKRKLGKYDEAISHFKECIAYEESIPSKDKWDTISYLSSVSELISCYRLNNQLDSAKIFNKKALHLSKNKGINYLFELNKGIFLYKEAKYNEAKLIIENTIPHFFTLENQMHFEKYNLVSAYLYLGKTYKKLGNKLNANKYFKKIDSISNATNYIIPENRSAYVELVDHYKSENDFSNQLFYINKLVHTDSILSNNYKLVGNKLLREYDTPQLLAEKRKLISSLEKENTKISTQNIIIAVLLGISLFGIGYYYSRQRLYKQRFLKLLEEKNNNQKKDDSNPNPTGGTSINKETVNKLLDKLQQFEEQQGFLKQGLNSKDLAKSFGSNSSYLSKVVNTFKEKSFSNYINDLRIDFVVDRLQEDSRFRKYTIKAIAQDIGFNNSEAFAKAFYKKTGIYPSYFIKELEKR</sequence>
<dbReference type="Pfam" id="PF13181">
    <property type="entry name" value="TPR_8"/>
    <property type="match status" value="2"/>
</dbReference>
<dbReference type="Gene3D" id="1.10.10.60">
    <property type="entry name" value="Homeodomain-like"/>
    <property type="match status" value="2"/>
</dbReference>
<dbReference type="PANTHER" id="PTHR43280:SF2">
    <property type="entry name" value="HTH-TYPE TRANSCRIPTIONAL REGULATOR EXSA"/>
    <property type="match status" value="1"/>
</dbReference>
<dbReference type="PROSITE" id="PS01124">
    <property type="entry name" value="HTH_ARAC_FAMILY_2"/>
    <property type="match status" value="1"/>
</dbReference>